<keyword evidence="2" id="KW-1185">Reference proteome</keyword>
<dbReference type="Proteomes" id="UP000219338">
    <property type="component" value="Unassembled WGS sequence"/>
</dbReference>
<name>A0A284RQJ4_ARMOS</name>
<evidence type="ECO:0000313" key="1">
    <source>
        <dbReference type="EMBL" id="SJL11020.1"/>
    </source>
</evidence>
<dbReference type="AlphaFoldDB" id="A0A284RQJ4"/>
<sequence>MTVLLLRQRVDEVGAWKRDRERQGGVTGNGWLAISLAPIRATLMVFLEGACLREKYRVVLNARIINYVARDASQRA</sequence>
<reference evidence="2" key="1">
    <citation type="journal article" date="2017" name="Nat. Ecol. Evol.">
        <title>Genome expansion and lineage-specific genetic innovations in the forest pathogenic fungi Armillaria.</title>
        <authorList>
            <person name="Sipos G."/>
            <person name="Prasanna A.N."/>
            <person name="Walter M.C."/>
            <person name="O'Connor E."/>
            <person name="Balint B."/>
            <person name="Krizsan K."/>
            <person name="Kiss B."/>
            <person name="Hess J."/>
            <person name="Varga T."/>
            <person name="Slot J."/>
            <person name="Riley R."/>
            <person name="Boka B."/>
            <person name="Rigling D."/>
            <person name="Barry K."/>
            <person name="Lee J."/>
            <person name="Mihaltcheva S."/>
            <person name="LaButti K."/>
            <person name="Lipzen A."/>
            <person name="Waldron R."/>
            <person name="Moloney N.M."/>
            <person name="Sperisen C."/>
            <person name="Kredics L."/>
            <person name="Vagvoelgyi C."/>
            <person name="Patrignani A."/>
            <person name="Fitzpatrick D."/>
            <person name="Nagy I."/>
            <person name="Doyle S."/>
            <person name="Anderson J.B."/>
            <person name="Grigoriev I.V."/>
            <person name="Gueldener U."/>
            <person name="Muensterkoetter M."/>
            <person name="Nagy L.G."/>
        </authorList>
    </citation>
    <scope>NUCLEOTIDE SEQUENCE [LARGE SCALE GENOMIC DNA]</scope>
    <source>
        <strain evidence="2">C18/9</strain>
    </source>
</reference>
<evidence type="ECO:0000313" key="2">
    <source>
        <dbReference type="Proteomes" id="UP000219338"/>
    </source>
</evidence>
<accession>A0A284RQJ4</accession>
<gene>
    <name evidence="1" type="ORF">ARMOST_14420</name>
</gene>
<protein>
    <submittedName>
        <fullName evidence="1">Uncharacterized protein</fullName>
    </submittedName>
</protein>
<organism evidence="1 2">
    <name type="scientific">Armillaria ostoyae</name>
    <name type="common">Armillaria root rot fungus</name>
    <dbReference type="NCBI Taxonomy" id="47428"/>
    <lineage>
        <taxon>Eukaryota</taxon>
        <taxon>Fungi</taxon>
        <taxon>Dikarya</taxon>
        <taxon>Basidiomycota</taxon>
        <taxon>Agaricomycotina</taxon>
        <taxon>Agaricomycetes</taxon>
        <taxon>Agaricomycetidae</taxon>
        <taxon>Agaricales</taxon>
        <taxon>Marasmiineae</taxon>
        <taxon>Physalacriaceae</taxon>
        <taxon>Armillaria</taxon>
    </lineage>
</organism>
<dbReference type="EMBL" id="FUEG01000013">
    <property type="protein sequence ID" value="SJL11020.1"/>
    <property type="molecule type" value="Genomic_DNA"/>
</dbReference>
<proteinExistence type="predicted"/>